<dbReference type="RefSeq" id="XP_024683310.1">
    <property type="nucleotide sequence ID" value="XM_024831911.1"/>
</dbReference>
<reference evidence="9" key="1">
    <citation type="journal article" date="2018" name="Proc. Natl. Acad. Sci. U.S.A.">
        <title>Linking secondary metabolites to gene clusters through genome sequencing of six diverse Aspergillus species.</title>
        <authorList>
            <person name="Kaerboelling I."/>
            <person name="Vesth T.C."/>
            <person name="Frisvad J.C."/>
            <person name="Nybo J.L."/>
            <person name="Theobald S."/>
            <person name="Kuo A."/>
            <person name="Bowyer P."/>
            <person name="Matsuda Y."/>
            <person name="Mondo S."/>
            <person name="Lyhne E.K."/>
            <person name="Kogle M.E."/>
            <person name="Clum A."/>
            <person name="Lipzen A."/>
            <person name="Salamov A."/>
            <person name="Ngan C.Y."/>
            <person name="Daum C."/>
            <person name="Chiniquy J."/>
            <person name="Barry K."/>
            <person name="LaButti K."/>
            <person name="Haridas S."/>
            <person name="Simmons B.A."/>
            <person name="Magnuson J.K."/>
            <person name="Mortensen U.H."/>
            <person name="Larsen T.O."/>
            <person name="Grigoriev I.V."/>
            <person name="Baker S.E."/>
            <person name="Andersen M.R."/>
        </authorList>
    </citation>
    <scope>NUCLEOTIDE SEQUENCE [LARGE SCALE GENOMIC DNA]</scope>
    <source>
        <strain evidence="9">IBT 16806</strain>
    </source>
</reference>
<dbReference type="InterPro" id="IPR013130">
    <property type="entry name" value="Fe3_Rdtase_TM_dom"/>
</dbReference>
<feature type="transmembrane region" description="Helical" evidence="6">
    <location>
        <begin position="158"/>
        <end position="180"/>
    </location>
</feature>
<dbReference type="STRING" id="1392255.A0A2I1CAQ8"/>
<evidence type="ECO:0000313" key="9">
    <source>
        <dbReference type="Proteomes" id="UP000234474"/>
    </source>
</evidence>
<keyword evidence="9" id="KW-1185">Reference proteome</keyword>
<evidence type="ECO:0000259" key="7">
    <source>
        <dbReference type="Pfam" id="PF01794"/>
    </source>
</evidence>
<feature type="transmembrane region" description="Helical" evidence="6">
    <location>
        <begin position="266"/>
        <end position="285"/>
    </location>
</feature>
<proteinExistence type="predicted"/>
<dbReference type="GeneID" id="36539247"/>
<accession>A0A2I1CAQ8</accession>
<dbReference type="Pfam" id="PF01794">
    <property type="entry name" value="Ferric_reduct"/>
    <property type="match status" value="1"/>
</dbReference>
<feature type="domain" description="Ferric oxidoreductase" evidence="7">
    <location>
        <begin position="110"/>
        <end position="255"/>
    </location>
</feature>
<keyword evidence="2 6" id="KW-0812">Transmembrane</keyword>
<sequence>MSLQWPWHFALVSPAEQQHRRELLDLRGYYAQLSVVITLVAFRCYKSSVSHAQYASDPRRARKSWWESAPFRGWSETRGQYVVCLTWLGWLLGLSMWRSGDDYLHLTKALGHVAVSQLPFQVLMSPIWYISVSRPTSPSVVSIFTAIPQSALTRFHRLFGRVVLSPLLIAHATLYLSFFGQSPHPDFSSLLAKRIRDLDVQWGLCGIVITIFILVLARPLGSTSGLWAMKTASIHMRRRVFYIAHVLLVAALCVAAYCHVAQAQTYVLQTLGAFALNIACCWIIAPNRIGTDFCNEKDPITRTTANFRTIYSVPSTDVKLRHFMAPKGYSTRAKVSANHDKRGS</sequence>
<dbReference type="OMA" id="WPYHFIS"/>
<evidence type="ECO:0000256" key="2">
    <source>
        <dbReference type="ARBA" id="ARBA00022692"/>
    </source>
</evidence>
<protein>
    <recommendedName>
        <fullName evidence="7">Ferric oxidoreductase domain-containing protein</fullName>
    </recommendedName>
</protein>
<evidence type="ECO:0000256" key="1">
    <source>
        <dbReference type="ARBA" id="ARBA00004141"/>
    </source>
</evidence>
<dbReference type="VEuPathDB" id="FungiDB:P174DRAFT_512827"/>
<comment type="caution">
    <text evidence="8">The sequence shown here is derived from an EMBL/GenBank/DDBJ whole genome shotgun (WGS) entry which is preliminary data.</text>
</comment>
<evidence type="ECO:0000256" key="3">
    <source>
        <dbReference type="ARBA" id="ARBA00022989"/>
    </source>
</evidence>
<feature type="transmembrane region" description="Helical" evidence="6">
    <location>
        <begin position="240"/>
        <end position="260"/>
    </location>
</feature>
<organism evidence="8 9">
    <name type="scientific">Aspergillus novofumigatus (strain IBT 16806)</name>
    <dbReference type="NCBI Taxonomy" id="1392255"/>
    <lineage>
        <taxon>Eukaryota</taxon>
        <taxon>Fungi</taxon>
        <taxon>Dikarya</taxon>
        <taxon>Ascomycota</taxon>
        <taxon>Pezizomycotina</taxon>
        <taxon>Eurotiomycetes</taxon>
        <taxon>Eurotiomycetidae</taxon>
        <taxon>Eurotiales</taxon>
        <taxon>Aspergillaceae</taxon>
        <taxon>Aspergillus</taxon>
        <taxon>Aspergillus subgen. Fumigati</taxon>
    </lineage>
</organism>
<name>A0A2I1CAQ8_ASPN1</name>
<keyword evidence="4" id="KW-0813">Transport</keyword>
<dbReference type="OrthoDB" id="10006946at2759"/>
<evidence type="ECO:0000256" key="4">
    <source>
        <dbReference type="ARBA" id="ARBA00023065"/>
    </source>
</evidence>
<keyword evidence="5 6" id="KW-0472">Membrane</keyword>
<dbReference type="Proteomes" id="UP000234474">
    <property type="component" value="Unassembled WGS sequence"/>
</dbReference>
<feature type="transmembrane region" description="Helical" evidence="6">
    <location>
        <begin position="200"/>
        <end position="220"/>
    </location>
</feature>
<keyword evidence="4" id="KW-0406">Ion transport</keyword>
<dbReference type="EMBL" id="MSZS01000004">
    <property type="protein sequence ID" value="PKX94715.1"/>
    <property type="molecule type" value="Genomic_DNA"/>
</dbReference>
<gene>
    <name evidence="8" type="ORF">P174DRAFT_512827</name>
</gene>
<evidence type="ECO:0000313" key="8">
    <source>
        <dbReference type="EMBL" id="PKX94715.1"/>
    </source>
</evidence>
<evidence type="ECO:0000256" key="6">
    <source>
        <dbReference type="SAM" id="Phobius"/>
    </source>
</evidence>
<keyword evidence="3 6" id="KW-1133">Transmembrane helix</keyword>
<dbReference type="AlphaFoldDB" id="A0A2I1CAQ8"/>
<comment type="subcellular location">
    <subcellularLocation>
        <location evidence="1">Membrane</location>
        <topology evidence="1">Multi-pass membrane protein</topology>
    </subcellularLocation>
</comment>
<evidence type="ECO:0000256" key="5">
    <source>
        <dbReference type="ARBA" id="ARBA00023136"/>
    </source>
</evidence>